<name>A0A381WPN4_9ZZZZ</name>
<accession>A0A381WPN4</accession>
<dbReference type="CDD" id="cd09620">
    <property type="entry name" value="CBM9_like_3"/>
    <property type="match status" value="1"/>
</dbReference>
<dbReference type="SUPFAM" id="SSF49344">
    <property type="entry name" value="CBD9-like"/>
    <property type="match status" value="1"/>
</dbReference>
<dbReference type="GO" id="GO:0030246">
    <property type="term" value="F:carbohydrate binding"/>
    <property type="evidence" value="ECO:0007669"/>
    <property type="project" value="InterPro"/>
</dbReference>
<organism evidence="2">
    <name type="scientific">marine metagenome</name>
    <dbReference type="NCBI Taxonomy" id="408172"/>
    <lineage>
        <taxon>unclassified sequences</taxon>
        <taxon>metagenomes</taxon>
        <taxon>ecological metagenomes</taxon>
    </lineage>
</organism>
<feature type="domain" description="Carbohydrate-binding" evidence="1">
    <location>
        <begin position="50"/>
        <end position="207"/>
    </location>
</feature>
<dbReference type="Pfam" id="PF06452">
    <property type="entry name" value="CBM9_1"/>
    <property type="match status" value="1"/>
</dbReference>
<evidence type="ECO:0000313" key="2">
    <source>
        <dbReference type="EMBL" id="SVA54251.1"/>
    </source>
</evidence>
<dbReference type="EMBL" id="UINC01012420">
    <property type="protein sequence ID" value="SVA54251.1"/>
    <property type="molecule type" value="Genomic_DNA"/>
</dbReference>
<dbReference type="PANTHER" id="PTHR35532:SF5">
    <property type="entry name" value="CARBOHYDRATE-BINDING DOMAIN-CONTAINING PROTEIN"/>
    <property type="match status" value="1"/>
</dbReference>
<dbReference type="GO" id="GO:0004553">
    <property type="term" value="F:hydrolase activity, hydrolyzing O-glycosyl compounds"/>
    <property type="evidence" value="ECO:0007669"/>
    <property type="project" value="InterPro"/>
</dbReference>
<protein>
    <recommendedName>
        <fullName evidence="1">Carbohydrate-binding domain-containing protein</fullName>
    </recommendedName>
</protein>
<dbReference type="Gene3D" id="2.60.40.1190">
    <property type="match status" value="1"/>
</dbReference>
<dbReference type="InterPro" id="IPR010502">
    <property type="entry name" value="Carb-bd_dom_fam9"/>
</dbReference>
<dbReference type="GO" id="GO:0016052">
    <property type="term" value="P:carbohydrate catabolic process"/>
    <property type="evidence" value="ECO:0007669"/>
    <property type="project" value="InterPro"/>
</dbReference>
<proteinExistence type="predicted"/>
<sequence>MHSVIKRLFPLIVTPYMFGQGFWGNEFPELKIEYAPRTYVCYKTSTPMLVDGKLNDPAWVNSKWSESFVDIEGNLKPDPFYDTKVKMLWDDNYFYFGAEMEEPHVWATLTARDAVIFKDNDFEIFLDPDGDTHNYYELEVNAFETEWDLILLKPYHDQSKVAVDSWDIPGLITKVHVNGTINDPSDMDKGWSVEIAIPWKALEECAPNFHPQEGEQWKVNFSRVQWDVDIVEEQYVKTDSPEFNWVWSPQGLIYMHMPDLWGLVQFTEVSPEQGNVEFQESEIDPIKWALRQVYYRQRNYFFKKNHYTESLKELNLIKTPVEGVPWPPEIVLTPSGWEAALKWDQSTVVIRTDGKVWVK</sequence>
<reference evidence="2" key="1">
    <citation type="submission" date="2018-05" db="EMBL/GenBank/DDBJ databases">
        <authorList>
            <person name="Lanie J.A."/>
            <person name="Ng W.-L."/>
            <person name="Kazmierczak K.M."/>
            <person name="Andrzejewski T.M."/>
            <person name="Davidsen T.M."/>
            <person name="Wayne K.J."/>
            <person name="Tettelin H."/>
            <person name="Glass J.I."/>
            <person name="Rusch D."/>
            <person name="Podicherti R."/>
            <person name="Tsui H.-C.T."/>
            <person name="Winkler M.E."/>
        </authorList>
    </citation>
    <scope>NUCLEOTIDE SEQUENCE</scope>
</reference>
<dbReference type="PANTHER" id="PTHR35532">
    <property type="entry name" value="SIMILAR TO POLYHYDROXYALKANOATE DEPOLYMERASE"/>
    <property type="match status" value="1"/>
</dbReference>
<gene>
    <name evidence="2" type="ORF">METZ01_LOCUS107105</name>
</gene>
<evidence type="ECO:0000259" key="1">
    <source>
        <dbReference type="Pfam" id="PF06452"/>
    </source>
</evidence>
<dbReference type="AlphaFoldDB" id="A0A381WPN4"/>